<keyword evidence="9" id="KW-0067">ATP-binding</keyword>
<name>A0A835QW12_VANPL</name>
<gene>
    <name evidence="17" type="ORF">HPP92_014096</name>
</gene>
<proteinExistence type="predicted"/>
<keyword evidence="6" id="KW-0677">Repeat</keyword>
<feature type="transmembrane region" description="Helical" evidence="13">
    <location>
        <begin position="305"/>
        <end position="329"/>
    </location>
</feature>
<evidence type="ECO:0000313" key="17">
    <source>
        <dbReference type="EMBL" id="KAG0477255.1"/>
    </source>
</evidence>
<keyword evidence="8" id="KW-0418">Kinase</keyword>
<reference evidence="17 18" key="1">
    <citation type="journal article" date="2020" name="Nat. Food">
        <title>A phased Vanilla planifolia genome enables genetic improvement of flavour and production.</title>
        <authorList>
            <person name="Hasing T."/>
            <person name="Tang H."/>
            <person name="Brym M."/>
            <person name="Khazi F."/>
            <person name="Huang T."/>
            <person name="Chambers A.H."/>
        </authorList>
    </citation>
    <scope>NUCLEOTIDE SEQUENCE [LARGE SCALE GENOMIC DNA]</scope>
    <source>
        <tissue evidence="17">Leaf</tissue>
    </source>
</reference>
<dbReference type="FunFam" id="1.10.510.10:FF:001019">
    <property type="entry name" value="G-type lectin S-receptor-like serine/threonine-protein kinase B120"/>
    <property type="match status" value="1"/>
</dbReference>
<dbReference type="PROSITE" id="PS51473">
    <property type="entry name" value="GNK2"/>
    <property type="match status" value="2"/>
</dbReference>
<keyword evidence="5 14" id="KW-0732">Signal</keyword>
<keyword evidence="10 13" id="KW-1133">Transmembrane helix</keyword>
<evidence type="ECO:0000256" key="13">
    <source>
        <dbReference type="SAM" id="Phobius"/>
    </source>
</evidence>
<feature type="signal peptide" evidence="14">
    <location>
        <begin position="1"/>
        <end position="21"/>
    </location>
</feature>
<dbReference type="EMBL" id="JADCNL010000006">
    <property type="protein sequence ID" value="KAG0477255.1"/>
    <property type="molecule type" value="Genomic_DNA"/>
</dbReference>
<dbReference type="SMART" id="SM00220">
    <property type="entry name" value="S_TKc"/>
    <property type="match status" value="1"/>
</dbReference>
<dbReference type="PANTHER" id="PTHR27002:SF1040">
    <property type="entry name" value="OS07G0538400 PROTEIN"/>
    <property type="match status" value="1"/>
</dbReference>
<keyword evidence="18" id="KW-1185">Reference proteome</keyword>
<feature type="domain" description="Gnk2-homologous" evidence="16">
    <location>
        <begin position="43"/>
        <end position="150"/>
    </location>
</feature>
<evidence type="ECO:0000256" key="4">
    <source>
        <dbReference type="ARBA" id="ARBA00022692"/>
    </source>
</evidence>
<dbReference type="OrthoDB" id="1886670at2759"/>
<dbReference type="Gene3D" id="3.30.430.20">
    <property type="entry name" value="Gnk2 domain, C-X8-C-X2-C motif"/>
    <property type="match status" value="2"/>
</dbReference>
<evidence type="ECO:0000256" key="8">
    <source>
        <dbReference type="ARBA" id="ARBA00022777"/>
    </source>
</evidence>
<dbReference type="InterPro" id="IPR011009">
    <property type="entry name" value="Kinase-like_dom_sf"/>
</dbReference>
<dbReference type="Pfam" id="PF00069">
    <property type="entry name" value="Pkinase"/>
    <property type="match status" value="1"/>
</dbReference>
<evidence type="ECO:0000259" key="15">
    <source>
        <dbReference type="PROSITE" id="PS50011"/>
    </source>
</evidence>
<evidence type="ECO:0000256" key="9">
    <source>
        <dbReference type="ARBA" id="ARBA00022840"/>
    </source>
</evidence>
<dbReference type="InterPro" id="IPR002902">
    <property type="entry name" value="GNK2"/>
</dbReference>
<evidence type="ECO:0000256" key="10">
    <source>
        <dbReference type="ARBA" id="ARBA00022989"/>
    </source>
</evidence>
<keyword evidence="3" id="KW-0808">Transferase</keyword>
<dbReference type="GO" id="GO:0005886">
    <property type="term" value="C:plasma membrane"/>
    <property type="evidence" value="ECO:0007669"/>
    <property type="project" value="TreeGrafter"/>
</dbReference>
<organism evidence="17 18">
    <name type="scientific">Vanilla planifolia</name>
    <name type="common">Vanilla</name>
    <dbReference type="NCBI Taxonomy" id="51239"/>
    <lineage>
        <taxon>Eukaryota</taxon>
        <taxon>Viridiplantae</taxon>
        <taxon>Streptophyta</taxon>
        <taxon>Embryophyta</taxon>
        <taxon>Tracheophyta</taxon>
        <taxon>Spermatophyta</taxon>
        <taxon>Magnoliopsida</taxon>
        <taxon>Liliopsida</taxon>
        <taxon>Asparagales</taxon>
        <taxon>Orchidaceae</taxon>
        <taxon>Vanilloideae</taxon>
        <taxon>Vanilleae</taxon>
        <taxon>Vanilla</taxon>
    </lineage>
</organism>
<dbReference type="Gene3D" id="1.10.510.10">
    <property type="entry name" value="Transferase(Phosphotransferase) domain 1"/>
    <property type="match status" value="1"/>
</dbReference>
<comment type="caution">
    <text evidence="17">The sequence shown here is derived from an EMBL/GenBank/DDBJ whole genome shotgun (WGS) entry which is preliminary data.</text>
</comment>
<keyword evidence="11 13" id="KW-0472">Membrane</keyword>
<feature type="domain" description="Protein kinase" evidence="15">
    <location>
        <begin position="371"/>
        <end position="538"/>
    </location>
</feature>
<dbReference type="Pfam" id="PF01657">
    <property type="entry name" value="Stress-antifung"/>
    <property type="match status" value="2"/>
</dbReference>
<evidence type="ECO:0000313" key="18">
    <source>
        <dbReference type="Proteomes" id="UP000636800"/>
    </source>
</evidence>
<evidence type="ECO:0000256" key="12">
    <source>
        <dbReference type="ARBA" id="ARBA00023180"/>
    </source>
</evidence>
<evidence type="ECO:0000256" key="7">
    <source>
        <dbReference type="ARBA" id="ARBA00022741"/>
    </source>
</evidence>
<dbReference type="GO" id="GO:0004674">
    <property type="term" value="F:protein serine/threonine kinase activity"/>
    <property type="evidence" value="ECO:0007669"/>
    <property type="project" value="UniProtKB-KW"/>
</dbReference>
<dbReference type="CDD" id="cd23509">
    <property type="entry name" value="Gnk2-like"/>
    <property type="match status" value="2"/>
</dbReference>
<evidence type="ECO:0000256" key="5">
    <source>
        <dbReference type="ARBA" id="ARBA00022729"/>
    </source>
</evidence>
<dbReference type="InterPro" id="IPR008271">
    <property type="entry name" value="Ser/Thr_kinase_AS"/>
</dbReference>
<dbReference type="Gene3D" id="3.30.200.20">
    <property type="entry name" value="Phosphorylase Kinase, domain 1"/>
    <property type="match status" value="1"/>
</dbReference>
<comment type="subcellular location">
    <subcellularLocation>
        <location evidence="1">Membrane</location>
        <topology evidence="1">Single-pass membrane protein</topology>
    </subcellularLocation>
</comment>
<dbReference type="InterPro" id="IPR000719">
    <property type="entry name" value="Prot_kinase_dom"/>
</dbReference>
<dbReference type="PROSITE" id="PS00108">
    <property type="entry name" value="PROTEIN_KINASE_ST"/>
    <property type="match status" value="1"/>
</dbReference>
<dbReference type="Proteomes" id="UP000636800">
    <property type="component" value="Chromosome 6"/>
</dbReference>
<evidence type="ECO:0000256" key="2">
    <source>
        <dbReference type="ARBA" id="ARBA00022527"/>
    </source>
</evidence>
<dbReference type="GO" id="GO:0005524">
    <property type="term" value="F:ATP binding"/>
    <property type="evidence" value="ECO:0007669"/>
    <property type="project" value="UniProtKB-KW"/>
</dbReference>
<evidence type="ECO:0000256" key="1">
    <source>
        <dbReference type="ARBA" id="ARBA00004167"/>
    </source>
</evidence>
<sequence length="538" mass="59400">MTIKFCNGILFCAIVTNHGSAIATPAAANVPLAHTPGLCHRWPLSNRLLCRQIFLPKQVQFQSPPPSLQPHRLRTHFPQLFSTASIGNPPASQPFGLAQCRPDATAGYCTECLSLASAKATVNESGGCGNSNSAALRYESCYLRYSNQKFFGIVDESLAVFLRNPENSSNPVVFQDELQRLMADILPKASSSQSRFAVGKRMMEEQQNIYGLAWCSMDLTITDCLNCLSSVQDWLLTWKIGGQAAYSSCYIRFEVYTFFSLDMISVTAGAPQTVPNVSTSHNETAGGGGIATSNDDARNHSSDKVIVIIAISGAVLLIIIFFIIVCLFVRRKIVPLSVVRTRHGVDNEDLSINADSFLFSLVTLRNATNDFSEENKLGEGGFGPVYKGLLGTGQQIAVKRLSGTSRQGLIEMKNEVLFVAKLQHRNLARLLGYCLEDNEKILVYEYLSNTSLDKFLFDPIKKSLLDWGTRFKIIEGIGRGLLYLHEDSRLRIIHRDLKPSNILLDNDMNPKISDFGLAKLFTIDETQKNTSRIAGTYG</sequence>
<keyword evidence="7" id="KW-0547">Nucleotide-binding</keyword>
<dbReference type="PANTHER" id="PTHR27002">
    <property type="entry name" value="RECEPTOR-LIKE SERINE/THREONINE-PROTEIN KINASE SD1-8"/>
    <property type="match status" value="1"/>
</dbReference>
<dbReference type="InterPro" id="IPR038408">
    <property type="entry name" value="GNK2_sf"/>
</dbReference>
<dbReference type="AlphaFoldDB" id="A0A835QW12"/>
<feature type="domain" description="Gnk2-homologous" evidence="16">
    <location>
        <begin position="156"/>
        <end position="258"/>
    </location>
</feature>
<dbReference type="PROSITE" id="PS50011">
    <property type="entry name" value="PROTEIN_KINASE_DOM"/>
    <property type="match status" value="1"/>
</dbReference>
<feature type="chain" id="PRO_5032953883" evidence="14">
    <location>
        <begin position="22"/>
        <end position="538"/>
    </location>
</feature>
<evidence type="ECO:0000256" key="6">
    <source>
        <dbReference type="ARBA" id="ARBA00022737"/>
    </source>
</evidence>
<evidence type="ECO:0000256" key="3">
    <source>
        <dbReference type="ARBA" id="ARBA00022679"/>
    </source>
</evidence>
<keyword evidence="12" id="KW-0325">Glycoprotein</keyword>
<accession>A0A835QW12</accession>
<evidence type="ECO:0000256" key="11">
    <source>
        <dbReference type="ARBA" id="ARBA00023136"/>
    </source>
</evidence>
<keyword evidence="4 13" id="KW-0812">Transmembrane</keyword>
<evidence type="ECO:0000256" key="14">
    <source>
        <dbReference type="SAM" id="SignalP"/>
    </source>
</evidence>
<evidence type="ECO:0000259" key="16">
    <source>
        <dbReference type="PROSITE" id="PS51473"/>
    </source>
</evidence>
<dbReference type="SUPFAM" id="SSF56112">
    <property type="entry name" value="Protein kinase-like (PK-like)"/>
    <property type="match status" value="1"/>
</dbReference>
<dbReference type="FunFam" id="3.30.200.20:FF:000142">
    <property type="entry name" value="Cysteine-rich receptor-like protein kinase 10"/>
    <property type="match status" value="1"/>
</dbReference>
<protein>
    <submittedName>
        <fullName evidence="17">Uncharacterized protein</fullName>
    </submittedName>
</protein>
<keyword evidence="2" id="KW-0723">Serine/threonine-protein kinase</keyword>